<dbReference type="AlphaFoldDB" id="A0A135SPF8"/>
<evidence type="ECO:0000313" key="2">
    <source>
        <dbReference type="Proteomes" id="UP000070054"/>
    </source>
</evidence>
<reference evidence="1 2" key="1">
    <citation type="submission" date="2014-02" db="EMBL/GenBank/DDBJ databases">
        <title>The genome sequence of Colletotrichum nymphaeae SA-01.</title>
        <authorList>
            <person name="Baroncelli R."/>
            <person name="Thon M.R."/>
        </authorList>
    </citation>
    <scope>NUCLEOTIDE SEQUENCE [LARGE SCALE GENOMIC DNA]</scope>
    <source>
        <strain evidence="1 2">SA-01</strain>
    </source>
</reference>
<protein>
    <submittedName>
        <fullName evidence="1">Uncharacterized protein</fullName>
    </submittedName>
</protein>
<dbReference type="EMBL" id="JEMN01001431">
    <property type="protein sequence ID" value="KXH37657.1"/>
    <property type="molecule type" value="Genomic_DNA"/>
</dbReference>
<organism evidence="1 2">
    <name type="scientific">Colletotrichum nymphaeae SA-01</name>
    <dbReference type="NCBI Taxonomy" id="1460502"/>
    <lineage>
        <taxon>Eukaryota</taxon>
        <taxon>Fungi</taxon>
        <taxon>Dikarya</taxon>
        <taxon>Ascomycota</taxon>
        <taxon>Pezizomycotina</taxon>
        <taxon>Sordariomycetes</taxon>
        <taxon>Hypocreomycetidae</taxon>
        <taxon>Glomerellales</taxon>
        <taxon>Glomerellaceae</taxon>
        <taxon>Colletotrichum</taxon>
        <taxon>Colletotrichum acutatum species complex</taxon>
    </lineage>
</organism>
<keyword evidence="2" id="KW-1185">Reference proteome</keyword>
<sequence length="85" mass="10081">MESHVQRSLDLRRSQGWATKTYDTISFLQQLDFDILYLILMTRHDNDMFVWDFGILGSFLLPNGMDRHWIGRGRRPDHDLSWAGL</sequence>
<gene>
    <name evidence="1" type="ORF">CNYM01_10937</name>
</gene>
<accession>A0A135SPF8</accession>
<name>A0A135SPF8_9PEZI</name>
<evidence type="ECO:0000313" key="1">
    <source>
        <dbReference type="EMBL" id="KXH37657.1"/>
    </source>
</evidence>
<dbReference type="Proteomes" id="UP000070054">
    <property type="component" value="Unassembled WGS sequence"/>
</dbReference>
<comment type="caution">
    <text evidence="1">The sequence shown here is derived from an EMBL/GenBank/DDBJ whole genome shotgun (WGS) entry which is preliminary data.</text>
</comment>
<proteinExistence type="predicted"/>